<keyword evidence="2" id="KW-1185">Reference proteome</keyword>
<evidence type="ECO:0000313" key="2">
    <source>
        <dbReference type="Proteomes" id="UP000033423"/>
    </source>
</evidence>
<organism evidence="1 2">
    <name type="scientific">Candidatus Magnetobacterium bavaricum</name>
    <dbReference type="NCBI Taxonomy" id="29290"/>
    <lineage>
        <taxon>Bacteria</taxon>
        <taxon>Pseudomonadati</taxon>
        <taxon>Nitrospirota</taxon>
        <taxon>Thermodesulfovibrionia</taxon>
        <taxon>Thermodesulfovibrionales</taxon>
        <taxon>Candidatus Magnetobacteriaceae</taxon>
        <taxon>Candidatus Magnetobacterium</taxon>
    </lineage>
</organism>
<reference evidence="1 2" key="1">
    <citation type="submission" date="2015-02" db="EMBL/GenBank/DDBJ databases">
        <title>Single-cell genomics of uncultivated deep-branching MTB reveals a conserved set of magnetosome genes.</title>
        <authorList>
            <person name="Kolinko S."/>
            <person name="Richter M."/>
            <person name="Glockner F.O."/>
            <person name="Brachmann A."/>
            <person name="Schuler D."/>
        </authorList>
    </citation>
    <scope>NUCLEOTIDE SEQUENCE [LARGE SCALE GENOMIC DNA]</scope>
    <source>
        <strain evidence="1">TM-1</strain>
    </source>
</reference>
<dbReference type="EMBL" id="LACI01002029">
    <property type="protein sequence ID" value="KJU83119.1"/>
    <property type="molecule type" value="Genomic_DNA"/>
</dbReference>
<name>A0A0F3GMB2_9BACT</name>
<sequence>MASAIIFFSTSPSADARARTNVVIRISAIPCLTVSSKPNNSNTSGSIMNIPQTVVFQLWMRNCMIFSDMSTLLLQHQPYGLFAPLVVSGEVQQWLSHSLPPHCSRI</sequence>
<dbReference type="AlphaFoldDB" id="A0A0F3GMB2"/>
<comment type="caution">
    <text evidence="1">The sequence shown here is derived from an EMBL/GenBank/DDBJ whole genome shotgun (WGS) entry which is preliminary data.</text>
</comment>
<proteinExistence type="predicted"/>
<evidence type="ECO:0000313" key="1">
    <source>
        <dbReference type="EMBL" id="KJU83119.1"/>
    </source>
</evidence>
<gene>
    <name evidence="1" type="ORF">MBAV_004688</name>
</gene>
<protein>
    <submittedName>
        <fullName evidence="1">Uncharacterized protein</fullName>
    </submittedName>
</protein>
<accession>A0A0F3GMB2</accession>
<dbReference type="Proteomes" id="UP000033423">
    <property type="component" value="Unassembled WGS sequence"/>
</dbReference>